<name>A0ABW3D6L1_9BACL</name>
<dbReference type="SUPFAM" id="SSF54001">
    <property type="entry name" value="Cysteine proteinases"/>
    <property type="match status" value="1"/>
</dbReference>
<sequence length="192" mass="22311">MIEEKQVYLLLSDTGTLFTRLIRLYTGAPYNHASIAFDRELNEVYSFGRKRPRNPFIGGFIKENINSPLFRNATCAIYCIKVEKSVYERMRRKIRDIEQNKCQYRYNLLGLFGILFKRKIPRKNAYFCSQFVAWIFQQHGVALVDKCPSMTTPCDLEKSELVHLIYAGELCHYRPGIHTDTSLGRSNTVLPA</sequence>
<evidence type="ECO:0000313" key="1">
    <source>
        <dbReference type="EMBL" id="MFD0869007.1"/>
    </source>
</evidence>
<reference evidence="2" key="1">
    <citation type="journal article" date="2019" name="Int. J. Syst. Evol. Microbiol.">
        <title>The Global Catalogue of Microorganisms (GCM) 10K type strain sequencing project: providing services to taxonomists for standard genome sequencing and annotation.</title>
        <authorList>
            <consortium name="The Broad Institute Genomics Platform"/>
            <consortium name="The Broad Institute Genome Sequencing Center for Infectious Disease"/>
            <person name="Wu L."/>
            <person name="Ma J."/>
        </authorList>
    </citation>
    <scope>NUCLEOTIDE SEQUENCE [LARGE SCALE GENOMIC DNA]</scope>
    <source>
        <strain evidence="2">CCUG 57263</strain>
    </source>
</reference>
<gene>
    <name evidence="1" type="ORF">ACFQ03_07585</name>
</gene>
<organism evidence="1 2">
    <name type="scientific">Paenibacillus residui</name>
    <dbReference type="NCBI Taxonomy" id="629724"/>
    <lineage>
        <taxon>Bacteria</taxon>
        <taxon>Bacillati</taxon>
        <taxon>Bacillota</taxon>
        <taxon>Bacilli</taxon>
        <taxon>Bacillales</taxon>
        <taxon>Paenibacillaceae</taxon>
        <taxon>Paenibacillus</taxon>
    </lineage>
</organism>
<keyword evidence="2" id="KW-1185">Reference proteome</keyword>
<comment type="caution">
    <text evidence="1">The sequence shown here is derived from an EMBL/GenBank/DDBJ whole genome shotgun (WGS) entry which is preliminary data.</text>
</comment>
<evidence type="ECO:0000313" key="2">
    <source>
        <dbReference type="Proteomes" id="UP001597120"/>
    </source>
</evidence>
<dbReference type="EMBL" id="JBHTIU010000027">
    <property type="protein sequence ID" value="MFD0869007.1"/>
    <property type="molecule type" value="Genomic_DNA"/>
</dbReference>
<protein>
    <submittedName>
        <fullName evidence="1">Uncharacterized protein</fullName>
    </submittedName>
</protein>
<dbReference type="RefSeq" id="WP_186328157.1">
    <property type="nucleotide sequence ID" value="NZ_JBHTIU010000027.1"/>
</dbReference>
<dbReference type="Proteomes" id="UP001597120">
    <property type="component" value="Unassembled WGS sequence"/>
</dbReference>
<accession>A0ABW3D6L1</accession>
<dbReference type="InterPro" id="IPR038765">
    <property type="entry name" value="Papain-like_cys_pep_sf"/>
</dbReference>
<proteinExistence type="predicted"/>
<dbReference type="Gene3D" id="3.90.1720.10">
    <property type="entry name" value="endopeptidase domain like (from Nostoc punctiforme)"/>
    <property type="match status" value="1"/>
</dbReference>